<organism evidence="2 3">
    <name type="scientific">Caenorhabditis japonica</name>
    <dbReference type="NCBI Taxonomy" id="281687"/>
    <lineage>
        <taxon>Eukaryota</taxon>
        <taxon>Metazoa</taxon>
        <taxon>Ecdysozoa</taxon>
        <taxon>Nematoda</taxon>
        <taxon>Chromadorea</taxon>
        <taxon>Rhabditida</taxon>
        <taxon>Rhabditina</taxon>
        <taxon>Rhabditomorpha</taxon>
        <taxon>Rhabditoidea</taxon>
        <taxon>Rhabditidae</taxon>
        <taxon>Peloderinae</taxon>
        <taxon>Caenorhabditis</taxon>
    </lineage>
</organism>
<feature type="transmembrane region" description="Helical" evidence="1">
    <location>
        <begin position="12"/>
        <end position="30"/>
    </location>
</feature>
<protein>
    <submittedName>
        <fullName evidence="2">Uncharacterized protein</fullName>
    </submittedName>
</protein>
<sequence length="78" mass="9226">MWTLIFEGIVLRVLPNIVIVLGPIAFDVLYESLEKRKRRSNEKFKKMVVMVENFRKEDNKWKRVPKIAVNSISIPLIK</sequence>
<accession>A0A8R1ILD7</accession>
<keyword evidence="1" id="KW-0472">Membrane</keyword>
<reference evidence="3" key="1">
    <citation type="submission" date="2010-08" db="EMBL/GenBank/DDBJ databases">
        <authorList>
            <consortium name="Caenorhabditis japonica Sequencing Consortium"/>
            <person name="Wilson R.K."/>
        </authorList>
    </citation>
    <scope>NUCLEOTIDE SEQUENCE [LARGE SCALE GENOMIC DNA]</scope>
    <source>
        <strain evidence="3">DF5081</strain>
    </source>
</reference>
<keyword evidence="1" id="KW-0812">Transmembrane</keyword>
<evidence type="ECO:0000313" key="2">
    <source>
        <dbReference type="EnsemblMetazoa" id="CJA32723.1"/>
    </source>
</evidence>
<evidence type="ECO:0000256" key="1">
    <source>
        <dbReference type="SAM" id="Phobius"/>
    </source>
</evidence>
<proteinExistence type="predicted"/>
<keyword evidence="3" id="KW-1185">Reference proteome</keyword>
<dbReference type="Proteomes" id="UP000005237">
    <property type="component" value="Unassembled WGS sequence"/>
</dbReference>
<reference evidence="2" key="2">
    <citation type="submission" date="2022-06" db="UniProtKB">
        <authorList>
            <consortium name="EnsemblMetazoa"/>
        </authorList>
    </citation>
    <scope>IDENTIFICATION</scope>
    <source>
        <strain evidence="2">DF5081</strain>
    </source>
</reference>
<keyword evidence="1" id="KW-1133">Transmembrane helix</keyword>
<dbReference type="EnsemblMetazoa" id="CJA32723.1">
    <property type="protein sequence ID" value="CJA32723.1"/>
    <property type="gene ID" value="WBGene00208570"/>
</dbReference>
<dbReference type="AlphaFoldDB" id="A0A8R1ILD7"/>
<evidence type="ECO:0000313" key="3">
    <source>
        <dbReference type="Proteomes" id="UP000005237"/>
    </source>
</evidence>
<name>A0A8R1ILD7_CAEJA</name>